<dbReference type="RefSeq" id="WP_065160101.1">
    <property type="nucleotide sequence ID" value="NZ_LZLQ01000121.1"/>
</dbReference>
<gene>
    <name evidence="4" type="ORF">A5636_10235</name>
</gene>
<evidence type="ECO:0000313" key="5">
    <source>
        <dbReference type="Proteomes" id="UP000093629"/>
    </source>
</evidence>
<proteinExistence type="inferred from homology"/>
<dbReference type="OrthoDB" id="9775079at2"/>
<evidence type="ECO:0000256" key="1">
    <source>
        <dbReference type="ARBA" id="ARBA00005799"/>
    </source>
</evidence>
<dbReference type="Pfam" id="PF13519">
    <property type="entry name" value="VWA_2"/>
    <property type="match status" value="1"/>
</dbReference>
<dbReference type="CDD" id="cd01451">
    <property type="entry name" value="vWA_Magnesium_chelatase"/>
    <property type="match status" value="1"/>
</dbReference>
<dbReference type="InterPro" id="IPR036465">
    <property type="entry name" value="vWFA_dom_sf"/>
</dbReference>
<evidence type="ECO:0000256" key="2">
    <source>
        <dbReference type="SAM" id="MobiDB-lite"/>
    </source>
</evidence>
<sequence length="615" mass="65577">MKPYPFSAIVGHDQLRLALLLCAVRPEIGGALIRGEKGTAKSTAVRGLAALLSAATGSDGTGLIEMPLGATEDRVVGSLDLQRVLRDGEHAFSPGLLARAHGGVLYVDEVNLLHDHLVDILLDAAAMGRVHIERDGISHSHEARFVLIGTMNPEEGELRPQLLDRFGLTVDVQASRDVDVRVEVIRQRMAYEADPDGFAARYADADAELGRRIAAARAIVDDVVLPDNELRRIAALCAAFDVDGMRADLVVARTAAAHAAWRGAKAIEEQDIRVAAELALPHRRRRDPFDDPGIDRDQLEEALAQAGDSKPAESEPDPEPDPPGGGQSTNDTAPQQDSQAKPAPQPPRQSAPPSKVFRARALTVPGVGEGAPGRRSRARNASGSVIAPADPAAPDAHGLHLFATVLAAAENACGAGRLRLQPDDIRRAVREGREGNLVIFVVDASGSMAARDRMAAVSGATMSLLRDAYQRRDKVAVITFRQHGARVLLPPTSSAHIAGQRLARFDTGGRTPLAEGLLAARELVIRERVRDRARRPLVVVLTDGRATAGPDPLSRSRIAAKRLVAEGAAAVVVDCETSYVRLGLAGQLARQLGAPIMRLEQLHADQLTRAVRSVA</sequence>
<dbReference type="Gene3D" id="3.40.50.410">
    <property type="entry name" value="von Willebrand factor, type A domain"/>
    <property type="match status" value="1"/>
</dbReference>
<dbReference type="Pfam" id="PF17863">
    <property type="entry name" value="AAA_lid_2"/>
    <property type="match status" value="1"/>
</dbReference>
<protein>
    <recommendedName>
        <fullName evidence="3">VWFA domain-containing protein</fullName>
    </recommendedName>
</protein>
<reference evidence="4 5" key="1">
    <citation type="submission" date="2016-06" db="EMBL/GenBank/DDBJ databases">
        <authorList>
            <person name="Kjaerup R.B."/>
            <person name="Dalgaard T.S."/>
            <person name="Juul-Madsen H.R."/>
        </authorList>
    </citation>
    <scope>NUCLEOTIDE SEQUENCE [LARGE SCALE GENOMIC DNA]</scope>
    <source>
        <strain evidence="4 5">1245139.5</strain>
    </source>
</reference>
<organism evidence="4 5">
    <name type="scientific">Mycobacterium asiaticum</name>
    <dbReference type="NCBI Taxonomy" id="1790"/>
    <lineage>
        <taxon>Bacteria</taxon>
        <taxon>Bacillati</taxon>
        <taxon>Actinomycetota</taxon>
        <taxon>Actinomycetes</taxon>
        <taxon>Mycobacteriales</taxon>
        <taxon>Mycobacteriaceae</taxon>
        <taxon>Mycobacterium</taxon>
    </lineage>
</organism>
<dbReference type="InterPro" id="IPR052989">
    <property type="entry name" value="Mg-chelatase_DI-like"/>
</dbReference>
<evidence type="ECO:0000259" key="3">
    <source>
        <dbReference type="PROSITE" id="PS50234"/>
    </source>
</evidence>
<dbReference type="SUPFAM" id="SSF52540">
    <property type="entry name" value="P-loop containing nucleoside triphosphate hydrolases"/>
    <property type="match status" value="1"/>
</dbReference>
<dbReference type="GO" id="GO:0005524">
    <property type="term" value="F:ATP binding"/>
    <property type="evidence" value="ECO:0007669"/>
    <property type="project" value="InterPro"/>
</dbReference>
<dbReference type="AlphaFoldDB" id="A0A1A3MUV5"/>
<dbReference type="PANTHER" id="PTHR35023:SF1">
    <property type="entry name" value="MG-PROTOPORPHYRIN IX CHELATASE"/>
    <property type="match status" value="1"/>
</dbReference>
<dbReference type="Proteomes" id="UP000093629">
    <property type="component" value="Unassembled WGS sequence"/>
</dbReference>
<feature type="region of interest" description="Disordered" evidence="2">
    <location>
        <begin position="303"/>
        <end position="386"/>
    </location>
</feature>
<dbReference type="Gene3D" id="1.10.8.80">
    <property type="entry name" value="Magnesium chelatase subunit I, C-Terminal domain"/>
    <property type="match status" value="1"/>
</dbReference>
<dbReference type="PROSITE" id="PS50234">
    <property type="entry name" value="VWFA"/>
    <property type="match status" value="1"/>
</dbReference>
<dbReference type="EMBL" id="LZLQ01000121">
    <property type="protein sequence ID" value="OBK12855.1"/>
    <property type="molecule type" value="Genomic_DNA"/>
</dbReference>
<dbReference type="Gene3D" id="3.40.50.300">
    <property type="entry name" value="P-loop containing nucleotide triphosphate hydrolases"/>
    <property type="match status" value="1"/>
</dbReference>
<keyword evidence="5" id="KW-1185">Reference proteome</keyword>
<dbReference type="InterPro" id="IPR003593">
    <property type="entry name" value="AAA+_ATPase"/>
</dbReference>
<name>A0A1A3MUV5_MYCAS</name>
<dbReference type="InterPro" id="IPR002035">
    <property type="entry name" value="VWF_A"/>
</dbReference>
<dbReference type="SMART" id="SM00382">
    <property type="entry name" value="AAA"/>
    <property type="match status" value="1"/>
</dbReference>
<dbReference type="SUPFAM" id="SSF53300">
    <property type="entry name" value="vWA-like"/>
    <property type="match status" value="1"/>
</dbReference>
<accession>A0A1A3MUV5</accession>
<dbReference type="PANTHER" id="PTHR35023">
    <property type="entry name" value="CHELATASE-RELATED"/>
    <property type="match status" value="1"/>
</dbReference>
<dbReference type="SMART" id="SM00327">
    <property type="entry name" value="VWA"/>
    <property type="match status" value="1"/>
</dbReference>
<dbReference type="InterPro" id="IPR027417">
    <property type="entry name" value="P-loop_NTPase"/>
</dbReference>
<dbReference type="Pfam" id="PF07728">
    <property type="entry name" value="AAA_5"/>
    <property type="match status" value="1"/>
</dbReference>
<comment type="caution">
    <text evidence="4">The sequence shown here is derived from an EMBL/GenBank/DDBJ whole genome shotgun (WGS) entry which is preliminary data.</text>
</comment>
<dbReference type="GO" id="GO:0016887">
    <property type="term" value="F:ATP hydrolysis activity"/>
    <property type="evidence" value="ECO:0007669"/>
    <property type="project" value="InterPro"/>
</dbReference>
<dbReference type="InterPro" id="IPR041628">
    <property type="entry name" value="ChlI/MoxR_AAA_lid"/>
</dbReference>
<comment type="similarity">
    <text evidence="1">Belongs to the Mg-chelatase subunits D/I family.</text>
</comment>
<feature type="domain" description="VWFA" evidence="3">
    <location>
        <begin position="437"/>
        <end position="573"/>
    </location>
</feature>
<dbReference type="InterPro" id="IPR011704">
    <property type="entry name" value="ATPase_dyneun-rel_AAA"/>
</dbReference>
<dbReference type="CDD" id="cd00009">
    <property type="entry name" value="AAA"/>
    <property type="match status" value="1"/>
</dbReference>
<dbReference type="InterPro" id="IPR041702">
    <property type="entry name" value="BchD/ChlD_VWA"/>
</dbReference>
<evidence type="ECO:0000313" key="4">
    <source>
        <dbReference type="EMBL" id="OBK12855.1"/>
    </source>
</evidence>